<dbReference type="Gene3D" id="1.25.40.10">
    <property type="entry name" value="Tetratricopeptide repeat domain"/>
    <property type="match status" value="1"/>
</dbReference>
<dbReference type="SMART" id="SM00028">
    <property type="entry name" value="TPR"/>
    <property type="match status" value="1"/>
</dbReference>
<feature type="repeat" description="TPR" evidence="1">
    <location>
        <begin position="3"/>
        <end position="34"/>
    </location>
</feature>
<name>Q989Q7_RHILO</name>
<dbReference type="EMBL" id="BA000012">
    <property type="protein sequence ID" value="BAB52637.1"/>
    <property type="molecule type" value="Genomic_DNA"/>
</dbReference>
<dbReference type="KEGG" id="mlo:mlr6325"/>
<reference evidence="3 4" key="1">
    <citation type="journal article" date="2000" name="DNA Res.">
        <title>Complete genome structure of the nitrogen-fixing symbiotic bacterium Mesorhizobium loti.</title>
        <authorList>
            <person name="Kaneko T."/>
            <person name="Nakamura Y."/>
            <person name="Sato S."/>
            <person name="Asamizu E."/>
            <person name="Kato T."/>
            <person name="Sasamoto S."/>
            <person name="Watanabe A."/>
            <person name="Idesawa K."/>
            <person name="Ishikawa A."/>
            <person name="Kawashima K."/>
            <person name="Kimura T."/>
            <person name="Kishida Y."/>
            <person name="Kiyokawa C."/>
            <person name="Kohara M."/>
            <person name="Matsumoto M."/>
            <person name="Matsuno A."/>
            <person name="Mochizuki Y."/>
            <person name="Nakayama S."/>
            <person name="Nakazaki N."/>
            <person name="Shimpo S."/>
            <person name="Sugimoto M."/>
            <person name="Takeuchi C."/>
            <person name="Yamada M."/>
            <person name="Tabata S."/>
        </authorList>
    </citation>
    <scope>NUCLEOTIDE SEQUENCE [LARGE SCALE GENOMIC DNA]</scope>
    <source>
        <strain evidence="4">LMG 29417 / CECT 9101 / MAFF 303099</strain>
    </source>
</reference>
<dbReference type="AlphaFoldDB" id="Q989Q7"/>
<gene>
    <name evidence="3" type="ordered locus">mlr6325</name>
</gene>
<evidence type="ECO:0000256" key="1">
    <source>
        <dbReference type="PROSITE-ProRule" id="PRU00339"/>
    </source>
</evidence>
<dbReference type="SUPFAM" id="SSF48452">
    <property type="entry name" value="TPR-like"/>
    <property type="match status" value="1"/>
</dbReference>
<feature type="region of interest" description="Disordered" evidence="2">
    <location>
        <begin position="127"/>
        <end position="159"/>
    </location>
</feature>
<keyword evidence="1" id="KW-0802">TPR repeat</keyword>
<evidence type="ECO:0000256" key="2">
    <source>
        <dbReference type="SAM" id="MobiDB-lite"/>
    </source>
</evidence>
<dbReference type="eggNOG" id="COG0457">
    <property type="taxonomic scope" value="Bacteria"/>
</dbReference>
<sequence length="159" mass="17650">MRARAGLAAVLWRLGQHQEAIDHYQSMLKLNPNDNQGIRYVLAGHLLARDDIKALRKLLKQHEDDGAAAWLYTRALLAFRENDPGAGKLAEEAWLAHSHVPGVLSGKQPLVASIDGYITLGGRMRQLTTSTKTARPGRPRPVQSRGWRRLQKAETTTTA</sequence>
<evidence type="ECO:0000313" key="3">
    <source>
        <dbReference type="EMBL" id="BAB52637.1"/>
    </source>
</evidence>
<dbReference type="Proteomes" id="UP000000552">
    <property type="component" value="Chromosome"/>
</dbReference>
<organism evidence="3 4">
    <name type="scientific">Mesorhizobium japonicum (strain LMG 29417 / CECT 9101 / MAFF 303099)</name>
    <name type="common">Mesorhizobium loti (strain MAFF 303099)</name>
    <dbReference type="NCBI Taxonomy" id="266835"/>
    <lineage>
        <taxon>Bacteria</taxon>
        <taxon>Pseudomonadati</taxon>
        <taxon>Pseudomonadota</taxon>
        <taxon>Alphaproteobacteria</taxon>
        <taxon>Hyphomicrobiales</taxon>
        <taxon>Phyllobacteriaceae</taxon>
        <taxon>Mesorhizobium</taxon>
    </lineage>
</organism>
<dbReference type="PROSITE" id="PS50005">
    <property type="entry name" value="TPR"/>
    <property type="match status" value="1"/>
</dbReference>
<dbReference type="RefSeq" id="WP_010913956.1">
    <property type="nucleotide sequence ID" value="NC_002678.2"/>
</dbReference>
<evidence type="ECO:0000313" key="4">
    <source>
        <dbReference type="Proteomes" id="UP000000552"/>
    </source>
</evidence>
<protein>
    <submittedName>
        <fullName evidence="3">Mlr6325 protein</fullName>
    </submittedName>
</protein>
<dbReference type="InterPro" id="IPR019734">
    <property type="entry name" value="TPR_rpt"/>
</dbReference>
<dbReference type="Pfam" id="PF00515">
    <property type="entry name" value="TPR_1"/>
    <property type="match status" value="1"/>
</dbReference>
<accession>Q989Q7</accession>
<dbReference type="InterPro" id="IPR011990">
    <property type="entry name" value="TPR-like_helical_dom_sf"/>
</dbReference>
<proteinExistence type="predicted"/>
<dbReference type="HOGENOM" id="CLU_1659344_0_0_5"/>